<dbReference type="InterPro" id="IPR006680">
    <property type="entry name" value="Amidohydro-rel"/>
</dbReference>
<dbReference type="SUPFAM" id="SSF51556">
    <property type="entry name" value="Metallo-dependent hydrolases"/>
    <property type="match status" value="1"/>
</dbReference>
<sequence length="316" mass="32580">MIVGVEPATAAAPDGCPVTYRPGTTLLPGLIDTHTHLCGDGSAAALDRLQGLSPAELDATIGTALAAHLARGVTTVRDLGDHAWAVVDRHRHERPDRPRVLAAGPPVTSIGGHCASMGGAARAETELRRAVAERAERGADLVKLMASGGVGTPGSDVNACQFTLAEVRAVVDEAHRHGLPVTAHAQALGAVRQCFEAGVDGIEHCSSTTPDLAAGIAAAGIAVCPTLGFDLSAFGGPEHAPVREQVGLHRAERQAQVRALHEAGVDLISGVDSGIHPVKPHGGLAVDLPLVDGDRPERRHHRAARRANRGATRPSV</sequence>
<dbReference type="InterPro" id="IPR051781">
    <property type="entry name" value="Metallo-dep_Hydrolase"/>
</dbReference>
<dbReference type="Proteomes" id="UP001058271">
    <property type="component" value="Chromosome"/>
</dbReference>
<name>A0ABY5ZBK3_9ACTN</name>
<feature type="domain" description="Amidohydrolase-related" evidence="2">
    <location>
        <begin position="25"/>
        <end position="274"/>
    </location>
</feature>
<dbReference type="PANTHER" id="PTHR43135">
    <property type="entry name" value="ALPHA-D-RIBOSE 1-METHYLPHOSPHONATE 5-TRIPHOSPHATE DIPHOSPHATASE"/>
    <property type="match status" value="1"/>
</dbReference>
<dbReference type="Pfam" id="PF01979">
    <property type="entry name" value="Amidohydro_1"/>
    <property type="match status" value="1"/>
</dbReference>
<dbReference type="Gene3D" id="3.20.20.140">
    <property type="entry name" value="Metal-dependent hydrolases"/>
    <property type="match status" value="1"/>
</dbReference>
<evidence type="ECO:0000259" key="2">
    <source>
        <dbReference type="Pfam" id="PF01979"/>
    </source>
</evidence>
<feature type="region of interest" description="Disordered" evidence="1">
    <location>
        <begin position="291"/>
        <end position="316"/>
    </location>
</feature>
<accession>A0ABY5ZBK3</accession>
<reference evidence="3" key="1">
    <citation type="submission" date="2021-04" db="EMBL/GenBank/DDBJ databases">
        <title>Biosynthetic gene clusters of Dactylosporangioum roseum.</title>
        <authorList>
            <person name="Hartkoorn R.C."/>
            <person name="Beaudoing E."/>
            <person name="Hot D."/>
            <person name="Moureu S."/>
        </authorList>
    </citation>
    <scope>NUCLEOTIDE SEQUENCE</scope>
    <source>
        <strain evidence="3">NRRL B-16295</strain>
    </source>
</reference>
<evidence type="ECO:0000256" key="1">
    <source>
        <dbReference type="SAM" id="MobiDB-lite"/>
    </source>
</evidence>
<evidence type="ECO:0000313" key="4">
    <source>
        <dbReference type="Proteomes" id="UP001058271"/>
    </source>
</evidence>
<evidence type="ECO:0000313" key="3">
    <source>
        <dbReference type="EMBL" id="UWZ39470.1"/>
    </source>
</evidence>
<proteinExistence type="predicted"/>
<dbReference type="RefSeq" id="WP_260728882.1">
    <property type="nucleotide sequence ID" value="NZ_BAAABS010000089.1"/>
</dbReference>
<protein>
    <submittedName>
        <fullName evidence="3">Amidohydrolase family protein</fullName>
    </submittedName>
</protein>
<organism evidence="3 4">
    <name type="scientific">Dactylosporangium roseum</name>
    <dbReference type="NCBI Taxonomy" id="47989"/>
    <lineage>
        <taxon>Bacteria</taxon>
        <taxon>Bacillati</taxon>
        <taxon>Actinomycetota</taxon>
        <taxon>Actinomycetes</taxon>
        <taxon>Micromonosporales</taxon>
        <taxon>Micromonosporaceae</taxon>
        <taxon>Dactylosporangium</taxon>
    </lineage>
</organism>
<dbReference type="InterPro" id="IPR032466">
    <property type="entry name" value="Metal_Hydrolase"/>
</dbReference>
<feature type="compositionally biased region" description="Basic residues" evidence="1">
    <location>
        <begin position="298"/>
        <end position="308"/>
    </location>
</feature>
<dbReference type="PANTHER" id="PTHR43135:SF3">
    <property type="entry name" value="ALPHA-D-RIBOSE 1-METHYLPHOSPHONATE 5-TRIPHOSPHATE DIPHOSPHATASE"/>
    <property type="match status" value="1"/>
</dbReference>
<dbReference type="EMBL" id="CP073721">
    <property type="protein sequence ID" value="UWZ39470.1"/>
    <property type="molecule type" value="Genomic_DNA"/>
</dbReference>
<gene>
    <name evidence="3" type="ORF">Drose_15255</name>
</gene>
<keyword evidence="4" id="KW-1185">Reference proteome</keyword>